<protein>
    <submittedName>
        <fullName evidence="1">Uncharacterized protein</fullName>
    </submittedName>
</protein>
<dbReference type="AlphaFoldDB" id="A0A484HIW9"/>
<name>A0A484HIW9_9BACT</name>
<evidence type="ECO:0000313" key="1">
    <source>
        <dbReference type="EMBL" id="VEN74697.1"/>
    </source>
</evidence>
<dbReference type="EMBL" id="CAACVI010000034">
    <property type="protein sequence ID" value="VEN74697.1"/>
    <property type="molecule type" value="Genomic_DNA"/>
</dbReference>
<organism evidence="1">
    <name type="scientific">uncultured Desulfobacteraceae bacterium</name>
    <dbReference type="NCBI Taxonomy" id="218296"/>
    <lineage>
        <taxon>Bacteria</taxon>
        <taxon>Pseudomonadati</taxon>
        <taxon>Thermodesulfobacteriota</taxon>
        <taxon>Desulfobacteria</taxon>
        <taxon>Desulfobacterales</taxon>
        <taxon>Desulfobacteraceae</taxon>
        <taxon>environmental samples</taxon>
    </lineage>
</organism>
<proteinExistence type="predicted"/>
<accession>A0A484HIW9</accession>
<gene>
    <name evidence="1" type="ORF">EPICR_40284</name>
</gene>
<sequence>MGFSESVKAIAQDLTSLEVNTIIKHDMTGRKMPKPRHALIDIAESYLIKLADMGFPVETGSVRPGSFDSFDQIREKAAEGILKFKKKASRKPLDDEQESDLVLLHRIKRMSDQIKGLMKSFEKRGVAVWNNDISRADIENQAPDLPLATEELVLIRKIWDMGLEHIAMQTVIQMDGDVITRIQARYADKDSKVIHSIHNQSVSVSLKFWGQLVRILKDILGLFFK</sequence>
<reference evidence="1" key="1">
    <citation type="submission" date="2019-01" db="EMBL/GenBank/DDBJ databases">
        <authorList>
            <consortium name="Genoscope - CEA"/>
            <person name="William W."/>
        </authorList>
    </citation>
    <scope>NUCLEOTIDE SEQUENCE</scope>
    <source>
        <strain evidence="1">CR-1</strain>
    </source>
</reference>